<protein>
    <submittedName>
        <fullName evidence="1">Protein containing Outer membrane protein, OmpA/MotB</fullName>
    </submittedName>
</protein>
<dbReference type="SUPFAM" id="SSF103088">
    <property type="entry name" value="OmpA-like"/>
    <property type="match status" value="1"/>
</dbReference>
<sequence length="309" mass="34799">MPAMGRPSVTAEAGDSSISVRSARILPHERSMIVSMCIRVDRDLKGTESVELRPVLTDSAGHSAVLPSIFINGHTQHIVFQRDRRNAKRDLVTLRRRNGMEQTIDYLREVAYQPWMRKATLVLEEVACGCGIPTDYDSRSVATLHSDDTPRLAFRIPEVEEVKTRQESGRAFLAFQLGKSEILDNFRSNATELAKIMQAIDLVKNDSNVTVSHIAIHGYASPDGSLSLNERLSAERTLALKSWVMSKYQFDESLFNTAHTAEDWDGLVNFLRNNNTLEGREGILNIIATVGDLDKREARIREEYPSQYH</sequence>
<evidence type="ECO:0000313" key="1">
    <source>
        <dbReference type="EMBL" id="EJX06564.1"/>
    </source>
</evidence>
<comment type="caution">
    <text evidence="1">The sequence shown here is derived from an EMBL/GenBank/DDBJ whole genome shotgun (WGS) entry which is preliminary data.</text>
</comment>
<proteinExistence type="predicted"/>
<dbReference type="EMBL" id="AMCI01001118">
    <property type="protein sequence ID" value="EJX06564.1"/>
    <property type="molecule type" value="Genomic_DNA"/>
</dbReference>
<dbReference type="InterPro" id="IPR036737">
    <property type="entry name" value="OmpA-like_sf"/>
</dbReference>
<feature type="non-terminal residue" evidence="1">
    <location>
        <position position="309"/>
    </location>
</feature>
<organism evidence="1">
    <name type="scientific">gut metagenome</name>
    <dbReference type="NCBI Taxonomy" id="749906"/>
    <lineage>
        <taxon>unclassified sequences</taxon>
        <taxon>metagenomes</taxon>
        <taxon>organismal metagenomes</taxon>
    </lineage>
</organism>
<gene>
    <name evidence="1" type="ORF">EVA_05327</name>
</gene>
<dbReference type="AlphaFoldDB" id="J9GHN5"/>
<name>J9GHN5_9ZZZZ</name>
<accession>J9GHN5</accession>
<dbReference type="Gene3D" id="3.30.1330.60">
    <property type="entry name" value="OmpA-like domain"/>
    <property type="match status" value="1"/>
</dbReference>
<reference evidence="1" key="1">
    <citation type="journal article" date="2012" name="PLoS ONE">
        <title>Gene sets for utilization of primary and secondary nutrition supplies in the distal gut of endangered iberian lynx.</title>
        <authorList>
            <person name="Alcaide M."/>
            <person name="Messina E."/>
            <person name="Richter M."/>
            <person name="Bargiela R."/>
            <person name="Peplies J."/>
            <person name="Huws S.A."/>
            <person name="Newbold C.J."/>
            <person name="Golyshin P.N."/>
            <person name="Simon M.A."/>
            <person name="Lopez G."/>
            <person name="Yakimov M.M."/>
            <person name="Ferrer M."/>
        </authorList>
    </citation>
    <scope>NUCLEOTIDE SEQUENCE</scope>
</reference>